<gene>
    <name evidence="3" type="ORF">BB8028_0004g12800</name>
</gene>
<comment type="caution">
    <text evidence="3">The sequence shown here is derived from an EMBL/GenBank/DDBJ whole genome shotgun (WGS) entry which is preliminary data.</text>
</comment>
<evidence type="ECO:0000313" key="3">
    <source>
        <dbReference type="EMBL" id="PQK14350.1"/>
    </source>
</evidence>
<name>A0A2S7YDT3_BEABA</name>
<dbReference type="PANTHER" id="PTHR10039">
    <property type="entry name" value="AMELOGENIN"/>
    <property type="match status" value="1"/>
</dbReference>
<keyword evidence="1" id="KW-0677">Repeat</keyword>
<dbReference type="OrthoDB" id="443402at2759"/>
<protein>
    <recommendedName>
        <fullName evidence="2">Nephrocystin 3-like N-terminal domain-containing protein</fullName>
    </recommendedName>
</protein>
<dbReference type="InterPro" id="IPR027417">
    <property type="entry name" value="P-loop_NTPase"/>
</dbReference>
<dbReference type="Gene3D" id="3.40.50.300">
    <property type="entry name" value="P-loop containing nucleotide triphosphate hydrolases"/>
    <property type="match status" value="1"/>
</dbReference>
<dbReference type="EMBL" id="JRHA01000004">
    <property type="protein sequence ID" value="PQK14350.1"/>
    <property type="molecule type" value="Genomic_DNA"/>
</dbReference>
<dbReference type="Proteomes" id="UP000237441">
    <property type="component" value="Unassembled WGS sequence"/>
</dbReference>
<dbReference type="InterPro" id="IPR056884">
    <property type="entry name" value="NPHP3-like_N"/>
</dbReference>
<dbReference type="Pfam" id="PF24883">
    <property type="entry name" value="NPHP3_N"/>
    <property type="match status" value="1"/>
</dbReference>
<accession>A0A2S7YDT3</accession>
<dbReference type="SUPFAM" id="SSF52540">
    <property type="entry name" value="P-loop containing nucleoside triphosphate hydrolases"/>
    <property type="match status" value="1"/>
</dbReference>
<dbReference type="AlphaFoldDB" id="A0A2S7YDT3"/>
<reference evidence="3 4" key="1">
    <citation type="submission" date="2016-07" db="EMBL/GenBank/DDBJ databases">
        <title>Comparative genomics of the entomopathogenic fungus Beauveria bassiana.</title>
        <authorList>
            <person name="Valero Jimenez C.A."/>
            <person name="Zwaan B.J."/>
            <person name="Van Kan J.A."/>
            <person name="Takken W."/>
            <person name="Debets A.J."/>
            <person name="Schoustra S.E."/>
            <person name="Koenraadt C.J."/>
        </authorList>
    </citation>
    <scope>NUCLEOTIDE SEQUENCE [LARGE SCALE GENOMIC DNA]</scope>
    <source>
        <strain evidence="3 4">ARSEF 8028</strain>
    </source>
</reference>
<sequence>MDAATPILPRSDAAAVLAFLEAATAVFAAAWSEQQHSLDNYDDVDNDDSEKKKKIASYRSITQQGGRLREALAVVVAVVVAVDETHGAGVSVDLLRACVKIGRDVVLRLDRREKAAEKPWTWSLVDLAVLGERLNDLVQRARDFEQSVFTAEQLRNLEQQLSVRLSPDAPSSDEYFNGEHVPATKAKAQEPQTELEGTPKVLHQHGEHPRLVSPDILNDFILEGLAYKSMHDREEEVAEAHATTFDWVFADEPSVRDGNNLATKHSLKNWLSTAESGPIYWITGKPGSGKSTFMRYLFQHAATTRCLEAWSGGGDRPLLVAGFFFWTSGPREQRSQSGLLRSLLHQLFSAHPNYIAASVPALWAKLRNMSTKERIRVRLEWTPEELLSAFLAFIEAAAAREKMSICLFVDGMDEFEGDHAMMIHLFRSLATGKRADNVKMCLSSRPWAVFRDAFEFAVPNLKLQELTCGDMRQYVSETLAQSDDVNYILQQDTDKGSQFVDALIDRADGVFLWVRLAVEKVLERFAKEEGMQGLSDILESLPADLDDLFTKLLFQDQTAEELEQTAALYSLMRAREEVADFVRNDDANSLTVWELAFALYKQDDELALGRVAVKEPTDDYIAQRSAATIAVIKQRFSGMLNLHIRKRTGHFGGVSRRGSSSSTEYSVRDRARSRIVYSHRTVRDWLVSCPGVHDRLMQQQRRAAGFDPDLRLLRSYVLQMRRPLARFERHRVLDDWWPDITLALTHARRVRADPDRLQRGFVNALDHVVGRYWLRKRGGDPYDHWARSAYGSFEARGKAAPIWQPFLGLAVKFGLRRYVVEELAARRQRQRQQDEEDGGGDVSDAMKKLQVDDAVPLLAYATEYLCSRKRTIFPLSDPALVEDLLLLRTESSSINPGANHVYQDFLTRTDTTPWLAVLRHLRDARRRRWIRLYDVDPEGTRRWVKIVRSFLEVGGAEPGALVAADGWDPEITAEGVLELLDDTYGDAEIRALRELLHGLQQENGKQVAV</sequence>
<dbReference type="PANTHER" id="PTHR10039:SF5">
    <property type="entry name" value="NACHT DOMAIN-CONTAINING PROTEIN"/>
    <property type="match status" value="1"/>
</dbReference>
<organism evidence="3 4">
    <name type="scientific">Beauveria bassiana</name>
    <name type="common">White muscardine disease fungus</name>
    <name type="synonym">Tritirachium shiotae</name>
    <dbReference type="NCBI Taxonomy" id="176275"/>
    <lineage>
        <taxon>Eukaryota</taxon>
        <taxon>Fungi</taxon>
        <taxon>Dikarya</taxon>
        <taxon>Ascomycota</taxon>
        <taxon>Pezizomycotina</taxon>
        <taxon>Sordariomycetes</taxon>
        <taxon>Hypocreomycetidae</taxon>
        <taxon>Hypocreales</taxon>
        <taxon>Cordycipitaceae</taxon>
        <taxon>Beauveria</taxon>
    </lineage>
</organism>
<evidence type="ECO:0000259" key="2">
    <source>
        <dbReference type="Pfam" id="PF24883"/>
    </source>
</evidence>
<evidence type="ECO:0000256" key="1">
    <source>
        <dbReference type="ARBA" id="ARBA00022737"/>
    </source>
</evidence>
<feature type="domain" description="Nephrocystin 3-like N-terminal" evidence="2">
    <location>
        <begin position="261"/>
        <end position="445"/>
    </location>
</feature>
<evidence type="ECO:0000313" key="4">
    <source>
        <dbReference type="Proteomes" id="UP000237441"/>
    </source>
</evidence>
<proteinExistence type="predicted"/>